<feature type="compositionally biased region" description="Basic and acidic residues" evidence="1">
    <location>
        <begin position="184"/>
        <end position="193"/>
    </location>
</feature>
<evidence type="ECO:0000313" key="4">
    <source>
        <dbReference type="Proteomes" id="UP001059041"/>
    </source>
</evidence>
<feature type="compositionally biased region" description="Basic and acidic residues" evidence="1">
    <location>
        <begin position="254"/>
        <end position="265"/>
    </location>
</feature>
<dbReference type="InterPro" id="IPR003117">
    <property type="entry name" value="cAMP_dep_PK_reg_su_I/II_a/b"/>
</dbReference>
<dbReference type="InterPro" id="IPR047579">
    <property type="entry name" value="DD_CABYR_SP17"/>
</dbReference>
<gene>
    <name evidence="3" type="ORF">IRJ41_011079</name>
</gene>
<dbReference type="Pfam" id="PF00612">
    <property type="entry name" value="IQ"/>
    <property type="match status" value="1"/>
</dbReference>
<feature type="compositionally biased region" description="Acidic residues" evidence="1">
    <location>
        <begin position="288"/>
        <end position="302"/>
    </location>
</feature>
<feature type="compositionally biased region" description="Basic and acidic residues" evidence="1">
    <location>
        <begin position="303"/>
        <end position="317"/>
    </location>
</feature>
<dbReference type="Pfam" id="PF02197">
    <property type="entry name" value="RIIa"/>
    <property type="match status" value="1"/>
</dbReference>
<dbReference type="CDD" id="cd12100">
    <property type="entry name" value="DD_CABYR_SP17"/>
    <property type="match status" value="1"/>
</dbReference>
<dbReference type="OrthoDB" id="252964at2759"/>
<organism evidence="3 4">
    <name type="scientific">Triplophysa rosa</name>
    <name type="common">Cave loach</name>
    <dbReference type="NCBI Taxonomy" id="992332"/>
    <lineage>
        <taxon>Eukaryota</taxon>
        <taxon>Metazoa</taxon>
        <taxon>Chordata</taxon>
        <taxon>Craniata</taxon>
        <taxon>Vertebrata</taxon>
        <taxon>Euteleostomi</taxon>
        <taxon>Actinopterygii</taxon>
        <taxon>Neopterygii</taxon>
        <taxon>Teleostei</taxon>
        <taxon>Ostariophysi</taxon>
        <taxon>Cypriniformes</taxon>
        <taxon>Nemacheilidae</taxon>
        <taxon>Triplophysa</taxon>
    </lineage>
</organism>
<dbReference type="EMBL" id="JAFHDT010000014">
    <property type="protein sequence ID" value="KAI7800740.1"/>
    <property type="molecule type" value="Genomic_DNA"/>
</dbReference>
<dbReference type="SMART" id="SM00015">
    <property type="entry name" value="IQ"/>
    <property type="match status" value="1"/>
</dbReference>
<dbReference type="PANTHER" id="PTHR10699">
    <property type="entry name" value="NEUROMODULIN"/>
    <property type="match status" value="1"/>
</dbReference>
<comment type="caution">
    <text evidence="3">The sequence shown here is derived from an EMBL/GenBank/DDBJ whole genome shotgun (WGS) entry which is preliminary data.</text>
</comment>
<feature type="region of interest" description="Disordered" evidence="1">
    <location>
        <begin position="399"/>
        <end position="523"/>
    </location>
</feature>
<feature type="compositionally biased region" description="Acidic residues" evidence="1">
    <location>
        <begin position="172"/>
        <end position="181"/>
    </location>
</feature>
<dbReference type="PROSITE" id="PS50096">
    <property type="entry name" value="IQ"/>
    <property type="match status" value="1"/>
</dbReference>
<feature type="compositionally biased region" description="Basic and acidic residues" evidence="1">
    <location>
        <begin position="126"/>
        <end position="148"/>
    </location>
</feature>
<feature type="region of interest" description="Disordered" evidence="1">
    <location>
        <begin position="227"/>
        <end position="377"/>
    </location>
</feature>
<name>A0A9W7TKU4_TRIRA</name>
<dbReference type="PANTHER" id="PTHR10699:SF16">
    <property type="entry name" value="SPERM SURFACE PROTEIN SP17"/>
    <property type="match status" value="1"/>
</dbReference>
<dbReference type="Proteomes" id="UP001059041">
    <property type="component" value="Linkage Group LG14"/>
</dbReference>
<dbReference type="SMART" id="SM00394">
    <property type="entry name" value="RIIa"/>
    <property type="match status" value="1"/>
</dbReference>
<feature type="compositionally biased region" description="Acidic residues" evidence="1">
    <location>
        <begin position="477"/>
        <end position="495"/>
    </location>
</feature>
<dbReference type="GO" id="GO:0005516">
    <property type="term" value="F:calmodulin binding"/>
    <property type="evidence" value="ECO:0007669"/>
    <property type="project" value="TreeGrafter"/>
</dbReference>
<feature type="region of interest" description="Disordered" evidence="1">
    <location>
        <begin position="98"/>
        <end position="193"/>
    </location>
</feature>
<feature type="compositionally biased region" description="Basic and acidic residues" evidence="1">
    <location>
        <begin position="278"/>
        <end position="287"/>
    </location>
</feature>
<dbReference type="Gene3D" id="1.20.890.10">
    <property type="entry name" value="cAMP-dependent protein kinase regulatory subunit, dimerization-anchoring domain"/>
    <property type="match status" value="1"/>
</dbReference>
<dbReference type="SUPFAM" id="SSF47391">
    <property type="entry name" value="Dimerization-anchoring domain of cAMP-dependent PK regulatory subunit"/>
    <property type="match status" value="1"/>
</dbReference>
<dbReference type="CDD" id="cd23767">
    <property type="entry name" value="IQCD"/>
    <property type="match status" value="1"/>
</dbReference>
<feature type="compositionally biased region" description="Basic and acidic residues" evidence="1">
    <location>
        <begin position="539"/>
        <end position="560"/>
    </location>
</feature>
<evidence type="ECO:0000259" key="2">
    <source>
        <dbReference type="SMART" id="SM00394"/>
    </source>
</evidence>
<feature type="compositionally biased region" description="Acidic residues" evidence="1">
    <location>
        <begin position="561"/>
        <end position="570"/>
    </location>
</feature>
<feature type="compositionally biased region" description="Polar residues" evidence="1">
    <location>
        <begin position="321"/>
        <end position="332"/>
    </location>
</feature>
<sequence length="674" mass="74594">MSVPFSNTNLRIPRGFGNLLEGLAKEVLRDQPEDIPAFAARYFSELLKAREESGLDPAEWGARLEDRFYNNNTFKVQETATQGSFGLPKVNTSYKAGDTKTFGNNGTQEPKELNACNSSDNSDDTEDKKKYELDKKQDEESGEAEHGPAADISHVGGANVDICAQEVRDSSEVQDQEEVSENTDIPRDNDTADDIDICRSELDPTPLTSFGGLANVDVCAELTEDNRDMEDPESHDVQDSPINQFPESFIETPSHVDYDIVKQTDEMSDDENTEEPESYGHIEKSEQEVSEITDTFLEDEETTEKVYLEESTERTNDLDITENSITSATAAGQGTEEKDETQNSEDQEIAQEYISTNDILEDESAGETTGMKDTYIGFSDETYDSKSEIIDVLDEVVMSSEHEAGNNTDEHSTSKTMDALEEEELLESLTHAPEPDSQHSDTEDVPGNEILNTVVMDTSEKDPITETVNEASNLDIDGCDAEEMDQDDVGNEEEDQTKSMTFDDLSSKREQWENDDGSNDSELKEVLACETARKAEVISDECHIEAQELSEPTKHLKTDEDQGDQFEDQGDENHAANLESENQENPESSEEKQECSQPQEEEDIMDIPLDDPEANKAAAKIQAGFRGHMTRKKMKPDEKTGEEVSSGEALNGSEGDTAGGTDGVETDTTSGPEQ</sequence>
<dbReference type="AlphaFoldDB" id="A0A9W7TKU4"/>
<feature type="region of interest" description="Disordered" evidence="1">
    <location>
        <begin position="539"/>
        <end position="674"/>
    </location>
</feature>
<feature type="compositionally biased region" description="Acidic residues" evidence="1">
    <location>
        <begin position="599"/>
        <end position="612"/>
    </location>
</feature>
<feature type="compositionally biased region" description="Acidic residues" evidence="1">
    <location>
        <begin position="337"/>
        <end position="349"/>
    </location>
</feature>
<reference evidence="3" key="1">
    <citation type="submission" date="2021-02" db="EMBL/GenBank/DDBJ databases">
        <title>Comparative genomics reveals that relaxation of natural selection precedes convergent phenotypic evolution of cavefish.</title>
        <authorList>
            <person name="Peng Z."/>
        </authorList>
    </citation>
    <scope>NUCLEOTIDE SEQUENCE</scope>
    <source>
        <tissue evidence="3">Muscle</tissue>
    </source>
</reference>
<protein>
    <recommendedName>
        <fullName evidence="2">RIIa domain-containing protein</fullName>
    </recommendedName>
</protein>
<accession>A0A9W7TKU4</accession>
<dbReference type="InterPro" id="IPR000048">
    <property type="entry name" value="IQ_motif_EF-hand-BS"/>
</dbReference>
<keyword evidence="4" id="KW-1185">Reference proteome</keyword>
<evidence type="ECO:0000313" key="3">
    <source>
        <dbReference type="EMBL" id="KAI7800740.1"/>
    </source>
</evidence>
<proteinExistence type="predicted"/>
<evidence type="ECO:0000256" key="1">
    <source>
        <dbReference type="SAM" id="MobiDB-lite"/>
    </source>
</evidence>
<feature type="compositionally biased region" description="Acidic residues" evidence="1">
    <location>
        <begin position="266"/>
        <end position="277"/>
    </location>
</feature>
<feature type="compositionally biased region" description="Basic and acidic residues" evidence="1">
    <location>
        <begin position="400"/>
        <end position="413"/>
    </location>
</feature>
<feature type="compositionally biased region" description="Basic and acidic residues" evidence="1">
    <location>
        <begin position="433"/>
        <end position="442"/>
    </location>
</feature>
<feature type="domain" description="RIIa" evidence="2">
    <location>
        <begin position="14"/>
        <end position="51"/>
    </location>
</feature>